<evidence type="ECO:0000259" key="2">
    <source>
        <dbReference type="PROSITE" id="PS50076"/>
    </source>
</evidence>
<sequence length="137" mass="15271">MAAPDHYAALGLDPDASKRDIRRAYRRLMREHHPDTHPGDGGARAREINAAHDILSDPLRRRDYDRLRAAATPDPAPAPVQPTRPVREAVLVDPVNTDPMAGDYRPGKEQPLSVLWLILLFVVMLAVLFEGLVRISL</sequence>
<feature type="domain" description="J" evidence="2">
    <location>
        <begin position="5"/>
        <end position="68"/>
    </location>
</feature>
<proteinExistence type="predicted"/>
<reference evidence="3 4" key="1">
    <citation type="submission" date="2021-07" db="EMBL/GenBank/DDBJ databases">
        <title>The draft genome sequence of Sphingomicrobium sp. B8.</title>
        <authorList>
            <person name="Mu L."/>
        </authorList>
    </citation>
    <scope>NUCLEOTIDE SEQUENCE [LARGE SCALE GENOMIC DNA]</scope>
    <source>
        <strain evidence="3 4">B8</strain>
    </source>
</reference>
<protein>
    <submittedName>
        <fullName evidence="3">J domain-containing protein</fullName>
    </submittedName>
</protein>
<keyword evidence="1" id="KW-1133">Transmembrane helix</keyword>
<gene>
    <name evidence="3" type="ORF">KTQ36_08075</name>
</gene>
<dbReference type="EMBL" id="JAHVAH010000001">
    <property type="protein sequence ID" value="MBW0145249.1"/>
    <property type="molecule type" value="Genomic_DNA"/>
</dbReference>
<dbReference type="InterPro" id="IPR050817">
    <property type="entry name" value="DjlA_DnaK_co-chaperone"/>
</dbReference>
<dbReference type="InterPro" id="IPR001623">
    <property type="entry name" value="DnaJ_domain"/>
</dbReference>
<dbReference type="RefSeq" id="WP_218633171.1">
    <property type="nucleotide sequence ID" value="NZ_JAHVAH010000001.1"/>
</dbReference>
<feature type="transmembrane region" description="Helical" evidence="1">
    <location>
        <begin position="114"/>
        <end position="133"/>
    </location>
</feature>
<dbReference type="Proteomes" id="UP000698028">
    <property type="component" value="Unassembled WGS sequence"/>
</dbReference>
<evidence type="ECO:0000256" key="1">
    <source>
        <dbReference type="SAM" id="Phobius"/>
    </source>
</evidence>
<evidence type="ECO:0000313" key="3">
    <source>
        <dbReference type="EMBL" id="MBW0145249.1"/>
    </source>
</evidence>
<dbReference type="PANTHER" id="PTHR24074">
    <property type="entry name" value="CO-CHAPERONE PROTEIN DJLA"/>
    <property type="match status" value="1"/>
</dbReference>
<accession>A0ABS6V6Q9</accession>
<evidence type="ECO:0000313" key="4">
    <source>
        <dbReference type="Proteomes" id="UP000698028"/>
    </source>
</evidence>
<keyword evidence="1" id="KW-0472">Membrane</keyword>
<dbReference type="PROSITE" id="PS50076">
    <property type="entry name" value="DNAJ_2"/>
    <property type="match status" value="1"/>
</dbReference>
<dbReference type="Pfam" id="PF00226">
    <property type="entry name" value="DnaJ"/>
    <property type="match status" value="1"/>
</dbReference>
<dbReference type="SMART" id="SM00271">
    <property type="entry name" value="DnaJ"/>
    <property type="match status" value="1"/>
</dbReference>
<comment type="caution">
    <text evidence="3">The sequence shown here is derived from an EMBL/GenBank/DDBJ whole genome shotgun (WGS) entry which is preliminary data.</text>
</comment>
<keyword evidence="1" id="KW-0812">Transmembrane</keyword>
<name>A0ABS6V6Q9_9SPHN</name>
<dbReference type="CDD" id="cd06257">
    <property type="entry name" value="DnaJ"/>
    <property type="match status" value="1"/>
</dbReference>
<keyword evidence="4" id="KW-1185">Reference proteome</keyword>
<organism evidence="3 4">
    <name type="scientific">Sphingomicrobium clamense</name>
    <dbReference type="NCBI Taxonomy" id="2851013"/>
    <lineage>
        <taxon>Bacteria</taxon>
        <taxon>Pseudomonadati</taxon>
        <taxon>Pseudomonadota</taxon>
        <taxon>Alphaproteobacteria</taxon>
        <taxon>Sphingomonadales</taxon>
        <taxon>Sphingomonadaceae</taxon>
        <taxon>Sphingomicrobium</taxon>
    </lineage>
</organism>